<evidence type="ECO:0000259" key="5">
    <source>
        <dbReference type="PROSITE" id="PS50110"/>
    </source>
</evidence>
<evidence type="ECO:0000313" key="6">
    <source>
        <dbReference type="EMBL" id="TCO42480.1"/>
    </source>
</evidence>
<dbReference type="PROSITE" id="PS50043">
    <property type="entry name" value="HTH_LUXR_2"/>
    <property type="match status" value="1"/>
</dbReference>
<dbReference type="CDD" id="cd06170">
    <property type="entry name" value="LuxR_C_like"/>
    <property type="match status" value="1"/>
</dbReference>
<dbReference type="InterPro" id="IPR001789">
    <property type="entry name" value="Sig_transdc_resp-reg_receiver"/>
</dbReference>
<dbReference type="SMART" id="SM00421">
    <property type="entry name" value="HTH_LUXR"/>
    <property type="match status" value="1"/>
</dbReference>
<reference evidence="6 7" key="1">
    <citation type="journal article" date="2015" name="Stand. Genomic Sci.">
        <title>Genomic Encyclopedia of Bacterial and Archaeal Type Strains, Phase III: the genomes of soil and plant-associated and newly described type strains.</title>
        <authorList>
            <person name="Whitman W.B."/>
            <person name="Woyke T."/>
            <person name="Klenk H.P."/>
            <person name="Zhou Y."/>
            <person name="Lilburn T.G."/>
            <person name="Beck B.J."/>
            <person name="De Vos P."/>
            <person name="Vandamme P."/>
            <person name="Eisen J.A."/>
            <person name="Garrity G."/>
            <person name="Hugenholtz P."/>
            <person name="Kyrpides N.C."/>
        </authorList>
    </citation>
    <scope>NUCLEOTIDE SEQUENCE [LARGE SCALE GENOMIC DNA]</scope>
    <source>
        <strain evidence="6 7">VKM Ac-2541</strain>
    </source>
</reference>
<dbReference type="PANTHER" id="PTHR43214">
    <property type="entry name" value="TWO-COMPONENT RESPONSE REGULATOR"/>
    <property type="match status" value="1"/>
</dbReference>
<dbReference type="InterPro" id="IPR011006">
    <property type="entry name" value="CheY-like_superfamily"/>
</dbReference>
<dbReference type="CDD" id="cd17535">
    <property type="entry name" value="REC_NarL-like"/>
    <property type="match status" value="1"/>
</dbReference>
<sequence length="212" mass="22501">MIRVMVADDHPVVRDGLRALFEQLPDMDLVAEAATGAEAVRVAVTEHPDVVIMDLGMPDMDGFEATREITRVAPDVAVLVLTMTEDERTMSRALRAGARGYLLKGATKDEIVRAVTAVSAGEAIFSQAVARHVLSKLTAPDPAVDPFPELTRREREAVHHLARGLSNAAIAAELGLSLKTVNNLTSSAFAKLGVASRTEAVIRARDAGLGGA</sequence>
<dbReference type="SMART" id="SM00448">
    <property type="entry name" value="REC"/>
    <property type="match status" value="1"/>
</dbReference>
<keyword evidence="2 6" id="KW-0238">DNA-binding</keyword>
<dbReference type="PROSITE" id="PS50110">
    <property type="entry name" value="RESPONSE_REGULATORY"/>
    <property type="match status" value="1"/>
</dbReference>
<feature type="domain" description="HTH luxR-type" evidence="4">
    <location>
        <begin position="143"/>
        <end position="208"/>
    </location>
</feature>
<keyword evidence="1 3" id="KW-0597">Phosphoprotein</keyword>
<dbReference type="InterPro" id="IPR058245">
    <property type="entry name" value="NreC/VraR/RcsB-like_REC"/>
</dbReference>
<evidence type="ECO:0000256" key="2">
    <source>
        <dbReference type="ARBA" id="ARBA00023125"/>
    </source>
</evidence>
<dbReference type="AlphaFoldDB" id="A0A4V2S311"/>
<dbReference type="Pfam" id="PF00196">
    <property type="entry name" value="GerE"/>
    <property type="match status" value="1"/>
</dbReference>
<dbReference type="GO" id="GO:0006355">
    <property type="term" value="P:regulation of DNA-templated transcription"/>
    <property type="evidence" value="ECO:0007669"/>
    <property type="project" value="InterPro"/>
</dbReference>
<dbReference type="Gene3D" id="3.40.50.2300">
    <property type="match status" value="1"/>
</dbReference>
<evidence type="ECO:0000256" key="1">
    <source>
        <dbReference type="ARBA" id="ARBA00022553"/>
    </source>
</evidence>
<organism evidence="6 7">
    <name type="scientific">Kribbella antiqua</name>
    <dbReference type="NCBI Taxonomy" id="2512217"/>
    <lineage>
        <taxon>Bacteria</taxon>
        <taxon>Bacillati</taxon>
        <taxon>Actinomycetota</taxon>
        <taxon>Actinomycetes</taxon>
        <taxon>Propionibacteriales</taxon>
        <taxon>Kribbellaceae</taxon>
        <taxon>Kribbella</taxon>
    </lineage>
</organism>
<evidence type="ECO:0000256" key="3">
    <source>
        <dbReference type="PROSITE-ProRule" id="PRU00169"/>
    </source>
</evidence>
<dbReference type="InterPro" id="IPR039420">
    <property type="entry name" value="WalR-like"/>
</dbReference>
<feature type="domain" description="Response regulatory" evidence="5">
    <location>
        <begin position="3"/>
        <end position="119"/>
    </location>
</feature>
<dbReference type="RefSeq" id="WP_241996464.1">
    <property type="nucleotide sequence ID" value="NZ_SLWR01000013.1"/>
</dbReference>
<dbReference type="InterPro" id="IPR000792">
    <property type="entry name" value="Tscrpt_reg_LuxR_C"/>
</dbReference>
<proteinExistence type="predicted"/>
<feature type="modified residue" description="4-aspartylphosphate" evidence="3">
    <location>
        <position position="54"/>
    </location>
</feature>
<dbReference type="EMBL" id="SLWR01000013">
    <property type="protein sequence ID" value="TCO42480.1"/>
    <property type="molecule type" value="Genomic_DNA"/>
</dbReference>
<comment type="caution">
    <text evidence="6">The sequence shown here is derived from an EMBL/GenBank/DDBJ whole genome shotgun (WGS) entry which is preliminary data.</text>
</comment>
<dbReference type="PRINTS" id="PR00038">
    <property type="entry name" value="HTHLUXR"/>
</dbReference>
<name>A0A4V2S311_9ACTN</name>
<dbReference type="Proteomes" id="UP000295573">
    <property type="component" value="Unassembled WGS sequence"/>
</dbReference>
<dbReference type="SUPFAM" id="SSF46894">
    <property type="entry name" value="C-terminal effector domain of the bipartite response regulators"/>
    <property type="match status" value="1"/>
</dbReference>
<evidence type="ECO:0000259" key="4">
    <source>
        <dbReference type="PROSITE" id="PS50043"/>
    </source>
</evidence>
<protein>
    <submittedName>
        <fullName evidence="6">DNA-binding NarL/FixJ family response regulator</fullName>
    </submittedName>
</protein>
<keyword evidence="7" id="KW-1185">Reference proteome</keyword>
<dbReference type="InterPro" id="IPR016032">
    <property type="entry name" value="Sig_transdc_resp-reg_C-effctor"/>
</dbReference>
<dbReference type="GO" id="GO:0003677">
    <property type="term" value="F:DNA binding"/>
    <property type="evidence" value="ECO:0007669"/>
    <property type="project" value="UniProtKB-KW"/>
</dbReference>
<evidence type="ECO:0000313" key="7">
    <source>
        <dbReference type="Proteomes" id="UP000295573"/>
    </source>
</evidence>
<dbReference type="SUPFAM" id="SSF52172">
    <property type="entry name" value="CheY-like"/>
    <property type="match status" value="1"/>
</dbReference>
<dbReference type="GO" id="GO:0000160">
    <property type="term" value="P:phosphorelay signal transduction system"/>
    <property type="evidence" value="ECO:0007669"/>
    <property type="project" value="InterPro"/>
</dbReference>
<dbReference type="PROSITE" id="PS00622">
    <property type="entry name" value="HTH_LUXR_1"/>
    <property type="match status" value="1"/>
</dbReference>
<gene>
    <name evidence="6" type="ORF">EV646_113102</name>
</gene>
<dbReference type="Pfam" id="PF00072">
    <property type="entry name" value="Response_reg"/>
    <property type="match status" value="1"/>
</dbReference>
<accession>A0A4V2S311</accession>